<evidence type="ECO:0000256" key="1">
    <source>
        <dbReference type="ARBA" id="ARBA00022536"/>
    </source>
</evidence>
<dbReference type="PROSITE" id="PS50026">
    <property type="entry name" value="EGF_3"/>
    <property type="match status" value="1"/>
</dbReference>
<comment type="caution">
    <text evidence="5">The sequence shown here is derived from an EMBL/GenBank/DDBJ whole genome shotgun (WGS) entry which is preliminary data.</text>
</comment>
<dbReference type="Proteomes" id="UP001432322">
    <property type="component" value="Unassembled WGS sequence"/>
</dbReference>
<feature type="domain" description="EGF-like" evidence="4">
    <location>
        <begin position="77"/>
        <end position="115"/>
    </location>
</feature>
<keyword evidence="2 3" id="KW-1015">Disulfide bond</keyword>
<organism evidence="5 6">
    <name type="scientific">Pristionchus fissidentatus</name>
    <dbReference type="NCBI Taxonomy" id="1538716"/>
    <lineage>
        <taxon>Eukaryota</taxon>
        <taxon>Metazoa</taxon>
        <taxon>Ecdysozoa</taxon>
        <taxon>Nematoda</taxon>
        <taxon>Chromadorea</taxon>
        <taxon>Rhabditida</taxon>
        <taxon>Rhabditina</taxon>
        <taxon>Diplogasteromorpha</taxon>
        <taxon>Diplogasteroidea</taxon>
        <taxon>Neodiplogasteridae</taxon>
        <taxon>Pristionchus</taxon>
    </lineage>
</organism>
<dbReference type="FunFam" id="2.10.25.10:FF:000118">
    <property type="entry name" value="protein delta homolog 2"/>
    <property type="match status" value="1"/>
</dbReference>
<feature type="non-terminal residue" evidence="5">
    <location>
        <position position="1"/>
    </location>
</feature>
<dbReference type="SUPFAM" id="SSF57196">
    <property type="entry name" value="EGF/Laminin"/>
    <property type="match status" value="1"/>
</dbReference>
<evidence type="ECO:0000256" key="3">
    <source>
        <dbReference type="PROSITE-ProRule" id="PRU00076"/>
    </source>
</evidence>
<dbReference type="PROSITE" id="PS00010">
    <property type="entry name" value="ASX_HYDROXYL"/>
    <property type="match status" value="1"/>
</dbReference>
<accession>A0AAV5W1C6</accession>
<keyword evidence="6" id="KW-1185">Reference proteome</keyword>
<evidence type="ECO:0000313" key="6">
    <source>
        <dbReference type="Proteomes" id="UP001432322"/>
    </source>
</evidence>
<dbReference type="Gene3D" id="2.10.25.10">
    <property type="entry name" value="Laminin"/>
    <property type="match status" value="1"/>
</dbReference>
<dbReference type="InterPro" id="IPR000742">
    <property type="entry name" value="EGF"/>
</dbReference>
<keyword evidence="1 3" id="KW-0245">EGF-like domain</keyword>
<dbReference type="Pfam" id="PF00008">
    <property type="entry name" value="EGF"/>
    <property type="match status" value="1"/>
</dbReference>
<name>A0AAV5W1C6_9BILA</name>
<dbReference type="CDD" id="cd00054">
    <property type="entry name" value="EGF_CA"/>
    <property type="match status" value="1"/>
</dbReference>
<protein>
    <recommendedName>
        <fullName evidence="4">EGF-like domain-containing protein</fullName>
    </recommendedName>
</protein>
<evidence type="ECO:0000256" key="2">
    <source>
        <dbReference type="ARBA" id="ARBA00023157"/>
    </source>
</evidence>
<sequence length="141" mass="15842">LLLFHYVSPKSYTFKSSPEEESKWSRFKGKVVPRVMKISKYFTAPPQIDVGHSTDLFEVNSSDPEQSVLRVIPEEVHFDPCATSDQLCLNGGECRNDKGKFYCDCPDTHYGRRCELIADKKACVSHLCANGGVCYTTPIAE</sequence>
<feature type="disulfide bond" evidence="3">
    <location>
        <begin position="105"/>
        <end position="114"/>
    </location>
</feature>
<dbReference type="SMART" id="SM00179">
    <property type="entry name" value="EGF_CA"/>
    <property type="match status" value="1"/>
</dbReference>
<dbReference type="SMART" id="SM00181">
    <property type="entry name" value="EGF"/>
    <property type="match status" value="1"/>
</dbReference>
<dbReference type="InterPro" id="IPR001881">
    <property type="entry name" value="EGF-like_Ca-bd_dom"/>
</dbReference>
<comment type="caution">
    <text evidence="3">Lacks conserved residue(s) required for the propagation of feature annotation.</text>
</comment>
<evidence type="ECO:0000259" key="4">
    <source>
        <dbReference type="PROSITE" id="PS50026"/>
    </source>
</evidence>
<gene>
    <name evidence="5" type="ORF">PFISCL1PPCAC_16064</name>
</gene>
<reference evidence="5" key="1">
    <citation type="submission" date="2023-10" db="EMBL/GenBank/DDBJ databases">
        <title>Genome assembly of Pristionchus species.</title>
        <authorList>
            <person name="Yoshida K."/>
            <person name="Sommer R.J."/>
        </authorList>
    </citation>
    <scope>NUCLEOTIDE SEQUENCE</scope>
    <source>
        <strain evidence="5">RS5133</strain>
    </source>
</reference>
<dbReference type="AlphaFoldDB" id="A0AAV5W1C6"/>
<evidence type="ECO:0000313" key="5">
    <source>
        <dbReference type="EMBL" id="GMT24767.1"/>
    </source>
</evidence>
<proteinExistence type="predicted"/>
<dbReference type="InterPro" id="IPR000152">
    <property type="entry name" value="EGF-type_Asp/Asn_hydroxyl_site"/>
</dbReference>
<dbReference type="PROSITE" id="PS00022">
    <property type="entry name" value="EGF_1"/>
    <property type="match status" value="1"/>
</dbReference>
<dbReference type="EMBL" id="BTSY01000004">
    <property type="protein sequence ID" value="GMT24767.1"/>
    <property type="molecule type" value="Genomic_DNA"/>
</dbReference>
<dbReference type="GO" id="GO:0005509">
    <property type="term" value="F:calcium ion binding"/>
    <property type="evidence" value="ECO:0007669"/>
    <property type="project" value="InterPro"/>
</dbReference>